<organism evidence="1">
    <name type="scientific">Octopus bimaculoides</name>
    <name type="common">California two-spotted octopus</name>
    <dbReference type="NCBI Taxonomy" id="37653"/>
    <lineage>
        <taxon>Eukaryota</taxon>
        <taxon>Metazoa</taxon>
        <taxon>Spiralia</taxon>
        <taxon>Lophotrochozoa</taxon>
        <taxon>Mollusca</taxon>
        <taxon>Cephalopoda</taxon>
        <taxon>Coleoidea</taxon>
        <taxon>Octopodiformes</taxon>
        <taxon>Octopoda</taxon>
        <taxon>Incirrata</taxon>
        <taxon>Octopodidae</taxon>
        <taxon>Octopus</taxon>
    </lineage>
</organism>
<accession>A0A0L8FT88</accession>
<protein>
    <submittedName>
        <fullName evidence="1">Uncharacterized protein</fullName>
    </submittedName>
</protein>
<name>A0A0L8FT88_OCTBM</name>
<dbReference type="AlphaFoldDB" id="A0A0L8FT88"/>
<reference evidence="1" key="1">
    <citation type="submission" date="2015-07" db="EMBL/GenBank/DDBJ databases">
        <title>MeaNS - Measles Nucleotide Surveillance Program.</title>
        <authorList>
            <person name="Tran T."/>
            <person name="Druce J."/>
        </authorList>
    </citation>
    <scope>NUCLEOTIDE SEQUENCE</scope>
    <source>
        <strain evidence="1">UCB-OBI-ISO-001</strain>
        <tissue evidence="1">Gonad</tissue>
    </source>
</reference>
<sequence length="90" mass="10144">MEVKRTEISVGHNKSNITKQINVSWMTVHRVTEGLKKEKDLKVPPQVVNHLAVIKAFRSDLKLKMTALMKNNNLVTSVQELKVHGKASAQ</sequence>
<proteinExistence type="predicted"/>
<gene>
    <name evidence="1" type="ORF">OCBIM_22008697mg</name>
</gene>
<evidence type="ECO:0000313" key="1">
    <source>
        <dbReference type="EMBL" id="KOF67897.1"/>
    </source>
</evidence>
<dbReference type="EMBL" id="KQ426737">
    <property type="protein sequence ID" value="KOF67897.1"/>
    <property type="molecule type" value="Genomic_DNA"/>
</dbReference>